<protein>
    <recommendedName>
        <fullName evidence="1">ABC transporter domain-containing protein</fullName>
    </recommendedName>
</protein>
<dbReference type="AlphaFoldDB" id="A0A2K8NSZ3"/>
<dbReference type="GO" id="GO:0005524">
    <property type="term" value="F:ATP binding"/>
    <property type="evidence" value="ECO:0007669"/>
    <property type="project" value="InterPro"/>
</dbReference>
<gene>
    <name evidence="2" type="ORF">ELUMI_v1c01590</name>
</gene>
<reference evidence="2 3" key="1">
    <citation type="submission" date="2017-11" db="EMBL/GenBank/DDBJ databases">
        <title>Genome sequence of Entomoplasma luminosum PIMN-1 (ATCC 49195).</title>
        <authorList>
            <person name="Lo W.-S."/>
            <person name="Gasparich G.E."/>
            <person name="Kuo C.-H."/>
        </authorList>
    </citation>
    <scope>NUCLEOTIDE SEQUENCE [LARGE SCALE GENOMIC DNA]</scope>
    <source>
        <strain evidence="2 3">PIMN-1</strain>
    </source>
</reference>
<dbReference type="EMBL" id="CP024963">
    <property type="protein sequence ID" value="ATZ16884.1"/>
    <property type="molecule type" value="Genomic_DNA"/>
</dbReference>
<sequence length="119" mass="13860">MRWEKFILKKTNEKPKWMSNSDAKLISSYNYQGKQSVDKNIKSLNTRLDKLNNVVPIYEFNKKIDFVFTPSLKQKNLLVIEKYNFSITNGDRILIYGKNGSGKTTLLNLINEMLIAKKP</sequence>
<keyword evidence="3" id="KW-1185">Reference proteome</keyword>
<dbReference type="Pfam" id="PF00005">
    <property type="entry name" value="ABC_tran"/>
    <property type="match status" value="1"/>
</dbReference>
<accession>A0A2K8NSZ3</accession>
<dbReference type="SUPFAM" id="SSF52540">
    <property type="entry name" value="P-loop containing nucleoside triphosphate hydrolases"/>
    <property type="match status" value="2"/>
</dbReference>
<evidence type="ECO:0000259" key="1">
    <source>
        <dbReference type="Pfam" id="PF00005"/>
    </source>
</evidence>
<dbReference type="Proteomes" id="UP000232063">
    <property type="component" value="Chromosome"/>
</dbReference>
<dbReference type="KEGG" id="elj:ELUMI_v1c01590"/>
<evidence type="ECO:0000313" key="3">
    <source>
        <dbReference type="Proteomes" id="UP000232063"/>
    </source>
</evidence>
<name>A0A2K8NSZ3_9MOLU</name>
<evidence type="ECO:0000313" key="2">
    <source>
        <dbReference type="EMBL" id="ATZ16884.1"/>
    </source>
</evidence>
<dbReference type="InterPro" id="IPR003439">
    <property type="entry name" value="ABC_transporter-like_ATP-bd"/>
</dbReference>
<dbReference type="InterPro" id="IPR027417">
    <property type="entry name" value="P-loop_NTPase"/>
</dbReference>
<dbReference type="GO" id="GO:0016887">
    <property type="term" value="F:ATP hydrolysis activity"/>
    <property type="evidence" value="ECO:0007669"/>
    <property type="project" value="InterPro"/>
</dbReference>
<organism evidence="2 3">
    <name type="scientific">Williamsoniiplasma luminosum</name>
    <dbReference type="NCBI Taxonomy" id="214888"/>
    <lineage>
        <taxon>Bacteria</taxon>
        <taxon>Bacillati</taxon>
        <taxon>Mycoplasmatota</taxon>
        <taxon>Mollicutes</taxon>
        <taxon>Entomoplasmatales</taxon>
        <taxon>Williamsoniiplasma</taxon>
    </lineage>
</organism>
<dbReference type="Gene3D" id="3.40.50.300">
    <property type="entry name" value="P-loop containing nucleotide triphosphate hydrolases"/>
    <property type="match status" value="1"/>
</dbReference>
<proteinExistence type="predicted"/>
<feature type="domain" description="ABC transporter" evidence="1">
    <location>
        <begin position="81"/>
        <end position="114"/>
    </location>
</feature>